<evidence type="ECO:0000313" key="4">
    <source>
        <dbReference type="Proteomes" id="UP001642464"/>
    </source>
</evidence>
<feature type="region of interest" description="Disordered" evidence="1">
    <location>
        <begin position="164"/>
        <end position="189"/>
    </location>
</feature>
<reference evidence="3 4" key="1">
    <citation type="submission" date="2024-02" db="EMBL/GenBank/DDBJ databases">
        <authorList>
            <person name="Chen Y."/>
            <person name="Shah S."/>
            <person name="Dougan E. K."/>
            <person name="Thang M."/>
            <person name="Chan C."/>
        </authorList>
    </citation>
    <scope>NUCLEOTIDE SEQUENCE [LARGE SCALE GENOMIC DNA]</scope>
</reference>
<evidence type="ECO:0000259" key="2">
    <source>
        <dbReference type="Pfam" id="PF13475"/>
    </source>
</evidence>
<gene>
    <name evidence="3" type="ORF">SCF082_LOCUS284</name>
</gene>
<evidence type="ECO:0000256" key="1">
    <source>
        <dbReference type="SAM" id="MobiDB-lite"/>
    </source>
</evidence>
<accession>A0ABP0H6X3</accession>
<name>A0ABP0H6X3_9DINO</name>
<keyword evidence="4" id="KW-1185">Reference proteome</keyword>
<comment type="caution">
    <text evidence="3">The sequence shown here is derived from an EMBL/GenBank/DDBJ whole genome shotgun (WGS) entry which is preliminary data.</text>
</comment>
<evidence type="ECO:0000313" key="3">
    <source>
        <dbReference type="EMBL" id="CAK8985800.1"/>
    </source>
</evidence>
<feature type="compositionally biased region" description="Basic and acidic residues" evidence="1">
    <location>
        <begin position="164"/>
        <end position="173"/>
    </location>
</feature>
<dbReference type="EMBL" id="CAXAMM010000070">
    <property type="protein sequence ID" value="CAK8985800.1"/>
    <property type="molecule type" value="Genomic_DNA"/>
</dbReference>
<organism evidence="3 4">
    <name type="scientific">Durusdinium trenchii</name>
    <dbReference type="NCBI Taxonomy" id="1381693"/>
    <lineage>
        <taxon>Eukaryota</taxon>
        <taxon>Sar</taxon>
        <taxon>Alveolata</taxon>
        <taxon>Dinophyceae</taxon>
        <taxon>Suessiales</taxon>
        <taxon>Symbiodiniaceae</taxon>
        <taxon>Durusdinium</taxon>
    </lineage>
</organism>
<proteinExistence type="predicted"/>
<protein>
    <recommendedName>
        <fullName evidence="2">DUF4116 domain-containing protein</fullName>
    </recommendedName>
</protein>
<feature type="domain" description="DUF4116" evidence="2">
    <location>
        <begin position="50"/>
        <end position="98"/>
    </location>
</feature>
<sequence length="214" mass="23235">MSHVVTKVPGGGCEISFLARYRWPQESLVLTAVRQNGGAFAYAEPALRGDRGLALEAVQRSGLALQFASESLRNDKELVMQAVEHCGFALQFAPPVLREDLQVAMKAVRQNGDVLKLLSKELRANPKLVLEALKSSAPASLEVENLSDSELALALEARGSPLRHADLPLRREPPATSFGAFPRESRSSGAGPPCVRFLVLFDATLKEGIVHRKK</sequence>
<dbReference type="Proteomes" id="UP001642464">
    <property type="component" value="Unassembled WGS sequence"/>
</dbReference>
<dbReference type="InterPro" id="IPR025197">
    <property type="entry name" value="DUF4116"/>
</dbReference>
<feature type="domain" description="DUF4116" evidence="2">
    <location>
        <begin position="100"/>
        <end position="136"/>
    </location>
</feature>
<dbReference type="Pfam" id="PF13475">
    <property type="entry name" value="DUF4116"/>
    <property type="match status" value="2"/>
</dbReference>